<proteinExistence type="predicted"/>
<feature type="region of interest" description="Disordered" evidence="1">
    <location>
        <begin position="1"/>
        <end position="25"/>
    </location>
</feature>
<name>A0A0F9A492_9ZZZZ</name>
<dbReference type="EMBL" id="LAZR01059821">
    <property type="protein sequence ID" value="KKK66986.1"/>
    <property type="molecule type" value="Genomic_DNA"/>
</dbReference>
<dbReference type="Gene3D" id="3.90.75.20">
    <property type="match status" value="1"/>
</dbReference>
<comment type="caution">
    <text evidence="2">The sequence shown here is derived from an EMBL/GenBank/DDBJ whole genome shotgun (WGS) entry which is preliminary data.</text>
</comment>
<dbReference type="AlphaFoldDB" id="A0A0F9A492"/>
<dbReference type="InterPro" id="IPR044925">
    <property type="entry name" value="His-Me_finger_sf"/>
</dbReference>
<gene>
    <name evidence="2" type="ORF">LCGC14_2958580</name>
</gene>
<evidence type="ECO:0000313" key="2">
    <source>
        <dbReference type="EMBL" id="KKK66986.1"/>
    </source>
</evidence>
<dbReference type="SUPFAM" id="SSF54060">
    <property type="entry name" value="His-Me finger endonucleases"/>
    <property type="match status" value="1"/>
</dbReference>
<sequence>LQSIGDEPMLVGDKAVDGTPISQLTPGSEKMVRLRCDGCGKETTTVWHNYVQYQRKRGWTGETSCQRCAVRETTEKNRGRPAPHVAKRNRSQRGEKHPSWRGGRYVDAHGYVMVNVKSGRNKTSGWYNYRKEHVVLIEEQVGRKLIRGDVVHHIDGRKANNDLSNLWLTNHSGHRNAHASLQEIGYRLVCTGLIKFDRDSGTYIPTTQLLEMTDDDGKG</sequence>
<feature type="non-terminal residue" evidence="2">
    <location>
        <position position="1"/>
    </location>
</feature>
<feature type="compositionally biased region" description="Basic residues" evidence="1">
    <location>
        <begin position="79"/>
        <end position="91"/>
    </location>
</feature>
<accession>A0A0F9A492</accession>
<protein>
    <submittedName>
        <fullName evidence="2">Uncharacterized protein</fullName>
    </submittedName>
</protein>
<reference evidence="2" key="1">
    <citation type="journal article" date="2015" name="Nature">
        <title>Complex archaea that bridge the gap between prokaryotes and eukaryotes.</title>
        <authorList>
            <person name="Spang A."/>
            <person name="Saw J.H."/>
            <person name="Jorgensen S.L."/>
            <person name="Zaremba-Niedzwiedzka K."/>
            <person name="Martijn J."/>
            <person name="Lind A.E."/>
            <person name="van Eijk R."/>
            <person name="Schleper C."/>
            <person name="Guy L."/>
            <person name="Ettema T.J."/>
        </authorList>
    </citation>
    <scope>NUCLEOTIDE SEQUENCE</scope>
</reference>
<organism evidence="2">
    <name type="scientific">marine sediment metagenome</name>
    <dbReference type="NCBI Taxonomy" id="412755"/>
    <lineage>
        <taxon>unclassified sequences</taxon>
        <taxon>metagenomes</taxon>
        <taxon>ecological metagenomes</taxon>
    </lineage>
</organism>
<feature type="region of interest" description="Disordered" evidence="1">
    <location>
        <begin position="72"/>
        <end position="101"/>
    </location>
</feature>
<evidence type="ECO:0000256" key="1">
    <source>
        <dbReference type="SAM" id="MobiDB-lite"/>
    </source>
</evidence>